<protein>
    <submittedName>
        <fullName evidence="9">Cellulose biosynthesis cyclic di-GMP-binding regulatory protein BcsB</fullName>
    </submittedName>
</protein>
<dbReference type="Proteomes" id="UP000754750">
    <property type="component" value="Unassembled WGS sequence"/>
</dbReference>
<evidence type="ECO:0000256" key="3">
    <source>
        <dbReference type="ARBA" id="ARBA00022692"/>
    </source>
</evidence>
<evidence type="ECO:0000256" key="2">
    <source>
        <dbReference type="ARBA" id="ARBA00022475"/>
    </source>
</evidence>
<dbReference type="InterPro" id="IPR018513">
    <property type="entry name" value="Cell_synthase_bac"/>
</dbReference>
<sequence>MKRNRIKGISRFLSVLTAAILLFSGAGTAYAASETAAPNADAQKVSAPLFDEPQSLNLPRNITSFWFRIPNGTSLGDQCSLSLGMTAAETLIDDRSTVTLFLGNQQIATARILDIVKKRGGMWVVPIPAKSLKTDGTLNELRIVTAQRTILGDCADIDNPANWVRLETTSRLNLDVLRMGDPVLGTALPYMFDKVNQGDRLAAEFILPSGENSDVRSAMLTAASAIGAAYPSKSTVGFVVSQGSSAATEQNRIRIGLGSQKPRDMAAIPSLNGENGYLSITRNNQYCDLSLYGANAAGLSKTAAFFTHRDYLAQLSGGTAAISTDLRNVGTGFVKNEDGYYKLSDFGYDTASLAGAFHQEVNYTLKQPQGVQSGPDSYLEIHFRHSKALVGDTSLLTVHVDGTAVDSIQLSDSNAEGGSIKVKIPPAALDKSSFDVKVECYNYLGKVDCSKDYYDVAWTVIDKDSVVYFQPGDAGIPPTIQPLPSFGGPSGESWPTAILCAPSNTSQKMMEAAVGLVCRAGQNSGAYRWEYANNLDSKLKESSDILILGTNDNLQIPKEISDLLNVVPQKDGFALSKDPVVSAEALQNKIIIQVVRSPWNFYRKVYVVTCPPGMEGVLKEFVSERKALNELSGTLSLIDGKKAVTNVTAADSTVSKAAENLPFSIDRFLGKIVRATGISRGGLLAILILVLAIILLIIKVYRTPRRFEKAKKKMETINKDAGRALEEAPKDIEDDFGKDDNGR</sequence>
<evidence type="ECO:0000256" key="4">
    <source>
        <dbReference type="ARBA" id="ARBA00022989"/>
    </source>
</evidence>
<dbReference type="EMBL" id="SVNY01000003">
    <property type="protein sequence ID" value="MBE6833260.1"/>
    <property type="molecule type" value="Genomic_DNA"/>
</dbReference>
<dbReference type="GO" id="GO:0006011">
    <property type="term" value="P:UDP-alpha-D-glucose metabolic process"/>
    <property type="evidence" value="ECO:0007669"/>
    <property type="project" value="InterPro"/>
</dbReference>
<dbReference type="PANTHER" id="PTHR39083">
    <property type="entry name" value="CYCLIC DI-GMP-BINDING PROTEIN"/>
    <property type="match status" value="1"/>
</dbReference>
<evidence type="ECO:0000313" key="9">
    <source>
        <dbReference type="EMBL" id="MBE6833260.1"/>
    </source>
</evidence>
<evidence type="ECO:0000313" key="10">
    <source>
        <dbReference type="Proteomes" id="UP000754750"/>
    </source>
</evidence>
<gene>
    <name evidence="9" type="ORF">E7512_06710</name>
</gene>
<dbReference type="Pfam" id="PF03170">
    <property type="entry name" value="BcsB"/>
    <property type="match status" value="2"/>
</dbReference>
<dbReference type="GO" id="GO:0005886">
    <property type="term" value="C:plasma membrane"/>
    <property type="evidence" value="ECO:0007669"/>
    <property type="project" value="UniProtKB-SubCell"/>
</dbReference>
<accession>A0A928KWD9</accession>
<feature type="region of interest" description="Disordered" evidence="6">
    <location>
        <begin position="720"/>
        <end position="743"/>
    </location>
</feature>
<keyword evidence="3 7" id="KW-0812">Transmembrane</keyword>
<dbReference type="AlphaFoldDB" id="A0A928KWD9"/>
<comment type="caution">
    <text evidence="9">The sequence shown here is derived from an EMBL/GenBank/DDBJ whole genome shotgun (WGS) entry which is preliminary data.</text>
</comment>
<organism evidence="9 10">
    <name type="scientific">Faecalispora sporosphaeroides</name>
    <dbReference type="NCBI Taxonomy" id="1549"/>
    <lineage>
        <taxon>Bacteria</taxon>
        <taxon>Bacillati</taxon>
        <taxon>Bacillota</taxon>
        <taxon>Clostridia</taxon>
        <taxon>Eubacteriales</taxon>
        <taxon>Oscillospiraceae</taxon>
        <taxon>Faecalispora</taxon>
    </lineage>
</organism>
<feature type="chain" id="PRO_5038009618" evidence="8">
    <location>
        <begin position="32"/>
        <end position="743"/>
    </location>
</feature>
<comment type="subcellular location">
    <subcellularLocation>
        <location evidence="1">Cell membrane</location>
        <topology evidence="1">Single-pass membrane protein</topology>
    </subcellularLocation>
</comment>
<feature type="signal peptide" evidence="8">
    <location>
        <begin position="1"/>
        <end position="31"/>
    </location>
</feature>
<feature type="compositionally biased region" description="Basic and acidic residues" evidence="6">
    <location>
        <begin position="720"/>
        <end position="731"/>
    </location>
</feature>
<reference evidence="9" key="1">
    <citation type="submission" date="2019-04" db="EMBL/GenBank/DDBJ databases">
        <title>Evolution of Biomass-Degrading Anaerobic Consortia Revealed by Metagenomics.</title>
        <authorList>
            <person name="Peng X."/>
        </authorList>
    </citation>
    <scope>NUCLEOTIDE SEQUENCE</scope>
    <source>
        <strain evidence="9">SIG551</strain>
    </source>
</reference>
<keyword evidence="8" id="KW-0732">Signal</keyword>
<proteinExistence type="predicted"/>
<dbReference type="PANTHER" id="PTHR39083:SF1">
    <property type="entry name" value="CYCLIC DI-GMP-BINDING PROTEIN"/>
    <property type="match status" value="1"/>
</dbReference>
<keyword evidence="2" id="KW-1003">Cell membrane</keyword>
<keyword evidence="5 7" id="KW-0472">Membrane</keyword>
<feature type="transmembrane region" description="Helical" evidence="7">
    <location>
        <begin position="681"/>
        <end position="701"/>
    </location>
</feature>
<evidence type="ECO:0000256" key="1">
    <source>
        <dbReference type="ARBA" id="ARBA00004162"/>
    </source>
</evidence>
<name>A0A928KWD9_9FIRM</name>
<evidence type="ECO:0000256" key="6">
    <source>
        <dbReference type="SAM" id="MobiDB-lite"/>
    </source>
</evidence>
<dbReference type="RefSeq" id="WP_326840274.1">
    <property type="nucleotide sequence ID" value="NZ_SVNY01000003.1"/>
</dbReference>
<evidence type="ECO:0000256" key="5">
    <source>
        <dbReference type="ARBA" id="ARBA00023136"/>
    </source>
</evidence>
<dbReference type="Gene3D" id="2.60.120.260">
    <property type="entry name" value="Galactose-binding domain-like"/>
    <property type="match status" value="2"/>
</dbReference>
<evidence type="ECO:0000256" key="7">
    <source>
        <dbReference type="SAM" id="Phobius"/>
    </source>
</evidence>
<keyword evidence="4 7" id="KW-1133">Transmembrane helix</keyword>
<evidence type="ECO:0000256" key="8">
    <source>
        <dbReference type="SAM" id="SignalP"/>
    </source>
</evidence>